<feature type="domain" description="Retrotransposon Copia-like N-terminal" evidence="1">
    <location>
        <begin position="30"/>
        <end position="75"/>
    </location>
</feature>
<dbReference type="Pfam" id="PF14244">
    <property type="entry name" value="Retrotran_gag_3"/>
    <property type="match status" value="1"/>
</dbReference>
<dbReference type="GO" id="GO:0003676">
    <property type="term" value="F:nucleic acid binding"/>
    <property type="evidence" value="ECO:0007669"/>
    <property type="project" value="InterPro"/>
</dbReference>
<reference evidence="2" key="1">
    <citation type="submission" date="2024-03" db="EMBL/GenBank/DDBJ databases">
        <title>WGS assembly of Saponaria officinalis var. Norfolk2.</title>
        <authorList>
            <person name="Jenkins J."/>
            <person name="Shu S."/>
            <person name="Grimwood J."/>
            <person name="Barry K."/>
            <person name="Goodstein D."/>
            <person name="Schmutz J."/>
            <person name="Leebens-Mack J."/>
            <person name="Osbourn A."/>
        </authorList>
    </citation>
    <scope>NUCLEOTIDE SEQUENCE [LARGE SCALE GENOMIC DNA]</scope>
    <source>
        <strain evidence="2">JIC</strain>
    </source>
</reference>
<dbReference type="GO" id="GO:0008270">
    <property type="term" value="F:zinc ion binding"/>
    <property type="evidence" value="ECO:0007669"/>
    <property type="project" value="InterPro"/>
</dbReference>
<protein>
    <recommendedName>
        <fullName evidence="1">Retrotransposon Copia-like N-terminal domain-containing protein</fullName>
    </recommendedName>
</protein>
<evidence type="ECO:0000313" key="3">
    <source>
        <dbReference type="Proteomes" id="UP001443914"/>
    </source>
</evidence>
<sequence>MSDSLDNDVHNTKSSNSYDTFDDPLFLSTSDQPMLQLVGYHFDGTNFMQWKRDIYLALIAKNKEGFVDGSVKCPAKTDKYYHQWIRCDLMVMKWILNSMSKPIKDTLVYVSNSKELWTETLDRYGQSNSVEIYQLKKDLGDISQHNDSLVTYFSKLKRTWENIDSIDPLPLCTCGAIDLCTCQLLKRIVDRETQSRLLQFLMGLSNTYDTVRSNVLTMEPLPPLNKAFALLQKVERQRLISDAVDVLAEANAFACTQASDSPSVGKKARTYSDSSVKTCNYCHHLGHTKDECFKLKECSYCGRKGHARDTCFKLRNTNTNRQFRGRGRGRYSTGGHSGYTKSANNTGILAHSVDEDEFTPVDDLPSTPLQPDTSAGIDNTMVSGIVDTVMEKVLLAL</sequence>
<dbReference type="InterPro" id="IPR029472">
    <property type="entry name" value="Copia-like_N"/>
</dbReference>
<evidence type="ECO:0000313" key="2">
    <source>
        <dbReference type="EMBL" id="KAK9685048.1"/>
    </source>
</evidence>
<dbReference type="SUPFAM" id="SSF57756">
    <property type="entry name" value="Retrovirus zinc finger-like domains"/>
    <property type="match status" value="1"/>
</dbReference>
<accession>A0AAW1I7K8</accession>
<keyword evidence="3" id="KW-1185">Reference proteome</keyword>
<dbReference type="PANTHER" id="PTHR37610">
    <property type="entry name" value="CCHC-TYPE DOMAIN-CONTAINING PROTEIN"/>
    <property type="match status" value="1"/>
</dbReference>
<dbReference type="InterPro" id="IPR036875">
    <property type="entry name" value="Znf_CCHC_sf"/>
</dbReference>
<dbReference type="PANTHER" id="PTHR37610:SF40">
    <property type="entry name" value="OS01G0909600 PROTEIN"/>
    <property type="match status" value="1"/>
</dbReference>
<gene>
    <name evidence="2" type="ORF">RND81_10G251600</name>
</gene>
<proteinExistence type="predicted"/>
<name>A0AAW1I7K8_SAPOF</name>
<dbReference type="AlphaFoldDB" id="A0AAW1I7K8"/>
<organism evidence="2 3">
    <name type="scientific">Saponaria officinalis</name>
    <name type="common">Common soapwort</name>
    <name type="synonym">Lychnis saponaria</name>
    <dbReference type="NCBI Taxonomy" id="3572"/>
    <lineage>
        <taxon>Eukaryota</taxon>
        <taxon>Viridiplantae</taxon>
        <taxon>Streptophyta</taxon>
        <taxon>Embryophyta</taxon>
        <taxon>Tracheophyta</taxon>
        <taxon>Spermatophyta</taxon>
        <taxon>Magnoliopsida</taxon>
        <taxon>eudicotyledons</taxon>
        <taxon>Gunneridae</taxon>
        <taxon>Pentapetalae</taxon>
        <taxon>Caryophyllales</taxon>
        <taxon>Caryophyllaceae</taxon>
        <taxon>Caryophylleae</taxon>
        <taxon>Saponaria</taxon>
    </lineage>
</organism>
<dbReference type="EMBL" id="JBDFQZ010000010">
    <property type="protein sequence ID" value="KAK9685048.1"/>
    <property type="molecule type" value="Genomic_DNA"/>
</dbReference>
<dbReference type="Proteomes" id="UP001443914">
    <property type="component" value="Unassembled WGS sequence"/>
</dbReference>
<comment type="caution">
    <text evidence="2">The sequence shown here is derived from an EMBL/GenBank/DDBJ whole genome shotgun (WGS) entry which is preliminary data.</text>
</comment>
<evidence type="ECO:0000259" key="1">
    <source>
        <dbReference type="Pfam" id="PF14244"/>
    </source>
</evidence>